<protein>
    <recommendedName>
        <fullName evidence="4">Protein SQS1</fullName>
    </recommendedName>
</protein>
<evidence type="ECO:0000256" key="9">
    <source>
        <dbReference type="SAM" id="MobiDB-lite"/>
    </source>
</evidence>
<keyword evidence="5" id="KW-0963">Cytoplasm</keyword>
<reference evidence="12" key="1">
    <citation type="submission" date="2021-02" db="EMBL/GenBank/DDBJ databases">
        <title>Psilocybe cubensis genome.</title>
        <authorList>
            <person name="Mckernan K.J."/>
            <person name="Crawford S."/>
            <person name="Trippe A."/>
            <person name="Kane L.T."/>
            <person name="Mclaughlin S."/>
        </authorList>
    </citation>
    <scope>NUCLEOTIDE SEQUENCE [LARGE SCALE GENOMIC DNA]</scope>
    <source>
        <strain evidence="12">MGC-MH-2018</strain>
    </source>
</reference>
<evidence type="ECO:0000256" key="4">
    <source>
        <dbReference type="ARBA" id="ARBA00018964"/>
    </source>
</evidence>
<feature type="compositionally biased region" description="Acidic residues" evidence="9">
    <location>
        <begin position="793"/>
        <end position="814"/>
    </location>
</feature>
<dbReference type="GO" id="GO:0008380">
    <property type="term" value="P:RNA splicing"/>
    <property type="evidence" value="ECO:0007669"/>
    <property type="project" value="UniProtKB-KW"/>
</dbReference>
<evidence type="ECO:0000256" key="6">
    <source>
        <dbReference type="ARBA" id="ARBA00022664"/>
    </source>
</evidence>
<feature type="region of interest" description="Disordered" evidence="9">
    <location>
        <begin position="1082"/>
        <end position="1107"/>
    </location>
</feature>
<gene>
    <name evidence="12" type="ORF">JR316_001719</name>
</gene>
<dbReference type="PANTHER" id="PTHR14195">
    <property type="entry name" value="G PATCH DOMAIN CONTAINING PROTEIN 2"/>
    <property type="match status" value="1"/>
</dbReference>
<dbReference type="GO" id="GO:0006397">
    <property type="term" value="P:mRNA processing"/>
    <property type="evidence" value="ECO:0007669"/>
    <property type="project" value="UniProtKB-KW"/>
</dbReference>
<feature type="region of interest" description="Disordered" evidence="9">
    <location>
        <begin position="646"/>
        <end position="714"/>
    </location>
</feature>
<dbReference type="InterPro" id="IPR001374">
    <property type="entry name" value="R3H_dom"/>
</dbReference>
<comment type="similarity">
    <text evidence="3">Belongs to the SQS1 family.</text>
</comment>
<feature type="region of interest" description="Disordered" evidence="9">
    <location>
        <begin position="1"/>
        <end position="40"/>
    </location>
</feature>
<dbReference type="CDD" id="cd02646">
    <property type="entry name" value="R3H_G-patch"/>
    <property type="match status" value="1"/>
</dbReference>
<dbReference type="GO" id="GO:0003676">
    <property type="term" value="F:nucleic acid binding"/>
    <property type="evidence" value="ECO:0007669"/>
    <property type="project" value="UniProtKB-UniRule"/>
</dbReference>
<dbReference type="InterPro" id="IPR000467">
    <property type="entry name" value="G_patch_dom"/>
</dbReference>
<name>A0A8H7Y3N4_PSICU</name>
<evidence type="ECO:0000259" key="10">
    <source>
        <dbReference type="PROSITE" id="PS50174"/>
    </source>
</evidence>
<evidence type="ECO:0000259" key="11">
    <source>
        <dbReference type="PROSITE" id="PS51061"/>
    </source>
</evidence>
<dbReference type="Gene3D" id="3.30.1370.50">
    <property type="entry name" value="R3H-like domain"/>
    <property type="match status" value="1"/>
</dbReference>
<dbReference type="SUPFAM" id="SSF82708">
    <property type="entry name" value="R3H domain"/>
    <property type="match status" value="1"/>
</dbReference>
<dbReference type="PROSITE" id="PS50174">
    <property type="entry name" value="G_PATCH"/>
    <property type="match status" value="1"/>
</dbReference>
<feature type="compositionally biased region" description="Low complexity" evidence="9">
    <location>
        <begin position="80"/>
        <end position="92"/>
    </location>
</feature>
<evidence type="ECO:0000313" key="12">
    <source>
        <dbReference type="EMBL" id="KAG5172222.1"/>
    </source>
</evidence>
<comment type="caution">
    <text evidence="12">The sequence shown here is derived from an EMBL/GenBank/DDBJ whole genome shotgun (WGS) entry which is preliminary data.</text>
</comment>
<proteinExistence type="inferred from homology"/>
<dbReference type="PROSITE" id="PS51061">
    <property type="entry name" value="R3H"/>
    <property type="match status" value="1"/>
</dbReference>
<dbReference type="GO" id="GO:0005634">
    <property type="term" value="C:nucleus"/>
    <property type="evidence" value="ECO:0007669"/>
    <property type="project" value="UniProtKB-SubCell"/>
</dbReference>
<keyword evidence="8" id="KW-0539">Nucleus</keyword>
<organism evidence="12">
    <name type="scientific">Psilocybe cubensis</name>
    <name type="common">Psychedelic mushroom</name>
    <name type="synonym">Stropharia cubensis</name>
    <dbReference type="NCBI Taxonomy" id="181762"/>
    <lineage>
        <taxon>Eukaryota</taxon>
        <taxon>Fungi</taxon>
        <taxon>Dikarya</taxon>
        <taxon>Basidiomycota</taxon>
        <taxon>Agaricomycotina</taxon>
        <taxon>Agaricomycetes</taxon>
        <taxon>Agaricomycetidae</taxon>
        <taxon>Agaricales</taxon>
        <taxon>Agaricineae</taxon>
        <taxon>Strophariaceae</taxon>
        <taxon>Psilocybe</taxon>
    </lineage>
</organism>
<keyword evidence="7" id="KW-0508">mRNA splicing</keyword>
<feature type="compositionally biased region" description="Gly residues" evidence="9">
    <location>
        <begin position="21"/>
        <end position="34"/>
    </location>
</feature>
<feature type="compositionally biased region" description="Basic and acidic residues" evidence="9">
    <location>
        <begin position="692"/>
        <end position="714"/>
    </location>
</feature>
<dbReference type="EMBL" id="JAFIQS010000002">
    <property type="protein sequence ID" value="KAG5172222.1"/>
    <property type="molecule type" value="Genomic_DNA"/>
</dbReference>
<feature type="domain" description="R3H" evidence="11">
    <location>
        <begin position="992"/>
        <end position="1056"/>
    </location>
</feature>
<comment type="subcellular location">
    <subcellularLocation>
        <location evidence="2">Cytoplasm</location>
    </subcellularLocation>
    <subcellularLocation>
        <location evidence="1">Nucleus</location>
    </subcellularLocation>
</comment>
<feature type="compositionally biased region" description="Basic and acidic residues" evidence="9">
    <location>
        <begin position="646"/>
        <end position="662"/>
    </location>
</feature>
<keyword evidence="6" id="KW-0507">mRNA processing</keyword>
<dbReference type="InterPro" id="IPR036867">
    <property type="entry name" value="R3H_dom_sf"/>
</dbReference>
<evidence type="ECO:0000256" key="3">
    <source>
        <dbReference type="ARBA" id="ARBA00010306"/>
    </source>
</evidence>
<feature type="compositionally biased region" description="Acidic residues" evidence="9">
    <location>
        <begin position="844"/>
        <end position="856"/>
    </location>
</feature>
<evidence type="ECO:0000256" key="2">
    <source>
        <dbReference type="ARBA" id="ARBA00004496"/>
    </source>
</evidence>
<dbReference type="AlphaFoldDB" id="A0A8H7Y3N4"/>
<feature type="domain" description="G-patch" evidence="10">
    <location>
        <begin position="1115"/>
        <end position="1159"/>
    </location>
</feature>
<feature type="compositionally biased region" description="Basic residues" evidence="9">
    <location>
        <begin position="9"/>
        <end position="20"/>
    </location>
</feature>
<evidence type="ECO:0000256" key="7">
    <source>
        <dbReference type="ARBA" id="ARBA00023187"/>
    </source>
</evidence>
<feature type="compositionally biased region" description="Polar residues" evidence="9">
    <location>
        <begin position="532"/>
        <end position="549"/>
    </location>
</feature>
<feature type="compositionally biased region" description="Gly residues" evidence="9">
    <location>
        <begin position="126"/>
        <end position="146"/>
    </location>
</feature>
<dbReference type="InterPro" id="IPR051189">
    <property type="entry name" value="Splicing_assoc_domain"/>
</dbReference>
<dbReference type="OrthoDB" id="21470at2759"/>
<accession>A0A8H7Y3N4</accession>
<feature type="region of interest" description="Disordered" evidence="9">
    <location>
        <begin position="522"/>
        <end position="551"/>
    </location>
</feature>
<feature type="region of interest" description="Disordered" evidence="9">
    <location>
        <begin position="276"/>
        <end position="299"/>
    </location>
</feature>
<evidence type="ECO:0000256" key="1">
    <source>
        <dbReference type="ARBA" id="ARBA00004123"/>
    </source>
</evidence>
<feature type="compositionally biased region" description="Acidic residues" evidence="9">
    <location>
        <begin position="663"/>
        <end position="678"/>
    </location>
</feature>
<evidence type="ECO:0000256" key="8">
    <source>
        <dbReference type="ARBA" id="ARBA00023242"/>
    </source>
</evidence>
<dbReference type="InterPro" id="IPR034082">
    <property type="entry name" value="R3H_G-patch"/>
</dbReference>
<feature type="region of interest" description="Disordered" evidence="9">
    <location>
        <begin position="55"/>
        <end position="151"/>
    </location>
</feature>
<dbReference type="SMART" id="SM00443">
    <property type="entry name" value="G_patch"/>
    <property type="match status" value="1"/>
</dbReference>
<feature type="compositionally biased region" description="Acidic residues" evidence="9">
    <location>
        <begin position="758"/>
        <end position="782"/>
    </location>
</feature>
<feature type="region of interest" description="Disordered" evidence="9">
    <location>
        <begin position="757"/>
        <end position="856"/>
    </location>
</feature>
<dbReference type="GO" id="GO:0005737">
    <property type="term" value="C:cytoplasm"/>
    <property type="evidence" value="ECO:0007669"/>
    <property type="project" value="UniProtKB-SubCell"/>
</dbReference>
<sequence length="1159" mass="126682">MARGEGRGFRGRGGRGRGRGRGGGGDGNRGGKGRGNVIPGASYLEDELELNIRMFADAPRGSGGKTSRGKGRGGRGYGQNSGSNSGTTTPNRGRGRGRGNDMLSGSGYDSPRGRGRGTPGDQFTGGRRGQFGIGSPRGGGQGGGYGRPDTLSGLLYQERPFLRPIKFVPSVLTKVLFKEEESEELLKPGVEDVDETEQSHIPTAEQVFRVFSGGNIPRLEPEEDDEEEQEEIEEVDFNDVGKLFNPSEEVKTTTIRKSKLAETTIIHEEQFTGFYMDPKPTLTSSFNGPEPTLADQPNSIDADVDSLTKMVEDALSTTEEQPNADDVDISDLQVEAETSESIATATIPVPPHSAERYNVDMITSPSEGLVPSSADPISISPHQPQRDILVVDVPVPQVEEISTTFEETLSVSPKPDDLDKAFVPQSENIGSISIQSTQHAETIAIDVPVVNVDPVIQETPSELASQSPKLNTTATEPEPDLFCIDVQPTSVPAEMAPSGDLLPSALRNDDEDDDIIVYVAPHPRKTDIQGEGTISETPEASTSTNNAPDTSRFVPYVRSAALSATPQPVASSSSLPDVTPAPVSMSSFSFSFSKQSQTPSKGDARLVVPPVSTPRQAKVWKRKRGGVKNRMKTSFGAFGAMREEAMLHREDPRRHERRRGDSDLDWGDSDDDAGEIDEVQVGSDEFMAWKGKGKEKEIQANMEKRKAQDDDHGMDVDPDLLPGMDAMKSFVGGLLGNKAGLHTTMDDIHVEDMIRMEDEQDDEDSEDDEVSSEDESEEDALAAEEAMLISEALEFDDEFGDDISDDEDEDEDEDQTPRTSFQARLERLRNKSRSKKMQDTSFDQMEDDDEEDDDDDDMIKRNMTWADQDEDFIQEIEDIFDENEDVLTGKNRKLRKALFKSIRDGTFDDLDDFGLTPAKKRKDKIKGLPLELQEAWERDRQKKAEYKKARALARLEEAADPLSINKGGKKGRKAMRAAAALDPTITVIPNRIVDMTTLVQQIRRFIADIGGPNSMSLPPTNKETRKNIHEMALAFNLKSISKGKGDSRYTTLSKTSRTGQAVDERKVAKIVRRSGGMGARGDSFIYDKKGKGPSGAMPRHREGDEVGKAAPKLTESNIGFRLLAMMGWAEGDRIGVTGGLDAPLTAIIKTTKLGLGATK</sequence>
<dbReference type="Pfam" id="PF01424">
    <property type="entry name" value="R3H"/>
    <property type="match status" value="1"/>
</dbReference>
<evidence type="ECO:0000256" key="5">
    <source>
        <dbReference type="ARBA" id="ARBA00022490"/>
    </source>
</evidence>